<feature type="compositionally biased region" description="Low complexity" evidence="1">
    <location>
        <begin position="12"/>
        <end position="24"/>
    </location>
</feature>
<evidence type="ECO:0000256" key="1">
    <source>
        <dbReference type="SAM" id="MobiDB-lite"/>
    </source>
</evidence>
<evidence type="ECO:0000313" key="2">
    <source>
        <dbReference type="EMBL" id="MCV3213890.1"/>
    </source>
</evidence>
<dbReference type="EMBL" id="JAOWRF010000153">
    <property type="protein sequence ID" value="MCV3213890.1"/>
    <property type="molecule type" value="Genomic_DNA"/>
</dbReference>
<protein>
    <submittedName>
        <fullName evidence="2">Uncharacterized protein</fullName>
    </submittedName>
</protein>
<feature type="region of interest" description="Disordered" evidence="1">
    <location>
        <begin position="1"/>
        <end position="24"/>
    </location>
</feature>
<accession>A0ABT3AXQ9</accession>
<reference evidence="2 3" key="1">
    <citation type="submission" date="2022-10" db="EMBL/GenBank/DDBJ databases">
        <title>Identification of biosynthetic pathway for the production of the potent trypsin inhibitor radiosumin.</title>
        <authorList>
            <person name="Fewer D.P."/>
            <person name="Delbaje E."/>
            <person name="Ouyang X."/>
            <person name="Agostino P.D."/>
            <person name="Wahlsten M."/>
            <person name="Jokela J."/>
            <person name="Permi P."/>
            <person name="Haapaniemi E."/>
            <person name="Koistinen H."/>
        </authorList>
    </citation>
    <scope>NUCLEOTIDE SEQUENCE [LARGE SCALE GENOMIC DNA]</scope>
    <source>
        <strain evidence="2 3">NIES-515</strain>
    </source>
</reference>
<feature type="region of interest" description="Disordered" evidence="1">
    <location>
        <begin position="139"/>
        <end position="168"/>
    </location>
</feature>
<name>A0ABT3AXQ9_9CYAN</name>
<dbReference type="RefSeq" id="WP_263745415.1">
    <property type="nucleotide sequence ID" value="NZ_JAOWRF010000153.1"/>
</dbReference>
<organism evidence="2 3">
    <name type="scientific">Plectonema radiosum NIES-515</name>
    <dbReference type="NCBI Taxonomy" id="2986073"/>
    <lineage>
        <taxon>Bacteria</taxon>
        <taxon>Bacillati</taxon>
        <taxon>Cyanobacteriota</taxon>
        <taxon>Cyanophyceae</taxon>
        <taxon>Oscillatoriophycideae</taxon>
        <taxon>Oscillatoriales</taxon>
        <taxon>Microcoleaceae</taxon>
        <taxon>Plectonema</taxon>
    </lineage>
</organism>
<keyword evidence="3" id="KW-1185">Reference proteome</keyword>
<dbReference type="Proteomes" id="UP001526143">
    <property type="component" value="Unassembled WGS sequence"/>
</dbReference>
<comment type="caution">
    <text evidence="2">The sequence shown here is derived from an EMBL/GenBank/DDBJ whole genome shotgun (WGS) entry which is preliminary data.</text>
</comment>
<evidence type="ECO:0000313" key="3">
    <source>
        <dbReference type="Proteomes" id="UP001526143"/>
    </source>
</evidence>
<sequence length="274" mass="30047">MSQDNPKPEPQPSQSSSRQRRTQMQPFWKAQTIKLLHRTIGALEGAVEKLETEPALGTKQTPSFWGGILAKIRSLLPENLSAKLSNTALTGIIAAISVILIWTTSTVVNNKPAEVATVPPTEETPSPTITTLPVEIIPEPQPPVEITPPSAEIPPPEPEPTPTPTPTPEPILELTPEQQLIAAIQNQVGEISDRFASSLIKSIQANFSTSNLTVTISDDWYTLKESQQDKLAADIFQRTKELDFSHLEITDSQDKLVARNPVVGTDMVIFKRQI</sequence>
<proteinExistence type="predicted"/>
<gene>
    <name evidence="2" type="ORF">OGM63_10255</name>
</gene>